<dbReference type="PANTHER" id="PTHR11614">
    <property type="entry name" value="PHOSPHOLIPASE-RELATED"/>
    <property type="match status" value="1"/>
</dbReference>
<dbReference type="GO" id="GO:0052689">
    <property type="term" value="F:carboxylic ester hydrolase activity"/>
    <property type="evidence" value="ECO:0007669"/>
    <property type="project" value="InterPro"/>
</dbReference>
<gene>
    <name evidence="5" type="ORF">GCM10010280_03490</name>
</gene>
<dbReference type="InterPro" id="IPR051044">
    <property type="entry name" value="MAG_DAG_Lipase"/>
</dbReference>
<evidence type="ECO:0000313" key="5">
    <source>
        <dbReference type="EMBL" id="GGQ60720.1"/>
    </source>
</evidence>
<comment type="caution">
    <text evidence="5">The sequence shown here is derived from an EMBL/GenBank/DDBJ whole genome shotgun (WGS) entry which is preliminary data.</text>
</comment>
<dbReference type="AlphaFoldDB" id="A0A918BDF2"/>
<dbReference type="EMBL" id="BMTU01000001">
    <property type="protein sequence ID" value="GGQ60720.1"/>
    <property type="molecule type" value="Genomic_DNA"/>
</dbReference>
<feature type="site" description="Important for substrate specificity" evidence="3">
    <location>
        <position position="143"/>
    </location>
</feature>
<dbReference type="InterPro" id="IPR029058">
    <property type="entry name" value="AB_hydrolase_fold"/>
</dbReference>
<evidence type="ECO:0000256" key="2">
    <source>
        <dbReference type="PIRSR" id="PIRSR017388-2"/>
    </source>
</evidence>
<reference evidence="5" key="1">
    <citation type="journal article" date="2014" name="Int. J. Syst. Evol. Microbiol.">
        <title>Complete genome sequence of Corynebacterium casei LMG S-19264T (=DSM 44701T), isolated from a smear-ripened cheese.</title>
        <authorList>
            <consortium name="US DOE Joint Genome Institute (JGI-PGF)"/>
            <person name="Walter F."/>
            <person name="Albersmeier A."/>
            <person name="Kalinowski J."/>
            <person name="Ruckert C."/>
        </authorList>
    </citation>
    <scope>NUCLEOTIDE SEQUENCE</scope>
    <source>
        <strain evidence="5">JCM 4403</strain>
    </source>
</reference>
<dbReference type="PIRSF" id="PIRSF017388">
    <property type="entry name" value="Esterase_lipase"/>
    <property type="match status" value="1"/>
</dbReference>
<feature type="active site" description="Charge relay system" evidence="1">
    <location>
        <position position="224"/>
    </location>
</feature>
<evidence type="ECO:0000256" key="1">
    <source>
        <dbReference type="PIRSR" id="PIRSR017388-1"/>
    </source>
</evidence>
<evidence type="ECO:0000259" key="4">
    <source>
        <dbReference type="Pfam" id="PF12146"/>
    </source>
</evidence>
<feature type="active site" description="Nucleophile" evidence="1">
    <location>
        <position position="93"/>
    </location>
</feature>
<feature type="binding site" evidence="2">
    <location>
        <position position="94"/>
    </location>
    <ligand>
        <name>substrate</name>
    </ligand>
</feature>
<feature type="binding site" evidence="2">
    <location>
        <position position="25"/>
    </location>
    <ligand>
        <name>substrate</name>
    </ligand>
</feature>
<keyword evidence="6" id="KW-1185">Reference proteome</keyword>
<evidence type="ECO:0000256" key="3">
    <source>
        <dbReference type="PIRSR" id="PIRSR017388-3"/>
    </source>
</evidence>
<accession>A0A918BDF2</accession>
<evidence type="ECO:0000313" key="6">
    <source>
        <dbReference type="Proteomes" id="UP000656732"/>
    </source>
</evidence>
<dbReference type="InterPro" id="IPR012354">
    <property type="entry name" value="Esterase_lipase"/>
</dbReference>
<name>A0A918BDF2_9ACTN</name>
<sequence>MSLLPGAEPFRHEGGETAVLLCHGFTGSPQSLRPWAEYLAERGLTVSLPLLPGHGTRWQDLGVTGWQDWYAQVDRELRLLRDRSERLFVAGLSMGGALALRLAARHGDAVSGVMVVNPANKVHGVAAHALPVLRHLVPATKGIASDIAKPLTRELGYDKVPLHAAHSLRNFFRLVDGELPGVTQPLLLMRSPQDHVVPPADSARILGRVSSADVTEILLEQSYHVATLDHDAERIFRESAAFIGRLAPGAVKEPGLGKEGTTTGG</sequence>
<dbReference type="Pfam" id="PF12146">
    <property type="entry name" value="Hydrolase_4"/>
    <property type="match status" value="1"/>
</dbReference>
<protein>
    <submittedName>
        <fullName evidence="5">Esterase</fullName>
    </submittedName>
</protein>
<dbReference type="Proteomes" id="UP000656732">
    <property type="component" value="Unassembled WGS sequence"/>
</dbReference>
<dbReference type="RefSeq" id="WP_189555406.1">
    <property type="nucleotide sequence ID" value="NZ_BMTE01000001.1"/>
</dbReference>
<feature type="domain" description="Serine aminopeptidase S33" evidence="4">
    <location>
        <begin position="18"/>
        <end position="229"/>
    </location>
</feature>
<dbReference type="InterPro" id="IPR022742">
    <property type="entry name" value="Hydrolase_4"/>
</dbReference>
<reference evidence="5" key="2">
    <citation type="submission" date="2020-09" db="EMBL/GenBank/DDBJ databases">
        <authorList>
            <person name="Sun Q."/>
            <person name="Ohkuma M."/>
        </authorList>
    </citation>
    <scope>NUCLEOTIDE SEQUENCE</scope>
    <source>
        <strain evidence="5">JCM 4403</strain>
    </source>
</reference>
<proteinExistence type="predicted"/>
<dbReference type="SUPFAM" id="SSF53474">
    <property type="entry name" value="alpha/beta-Hydrolases"/>
    <property type="match status" value="1"/>
</dbReference>
<feature type="active site" description="Charge relay system" evidence="1">
    <location>
        <position position="194"/>
    </location>
</feature>
<dbReference type="FunFam" id="3.40.50.1820:FF:000380">
    <property type="entry name" value="Alpha/beta fold hydrolase"/>
    <property type="match status" value="1"/>
</dbReference>
<dbReference type="Gene3D" id="3.40.50.1820">
    <property type="entry name" value="alpha/beta hydrolase"/>
    <property type="match status" value="1"/>
</dbReference>
<organism evidence="5 6">
    <name type="scientific">Streptomyces pilosus</name>
    <dbReference type="NCBI Taxonomy" id="28893"/>
    <lineage>
        <taxon>Bacteria</taxon>
        <taxon>Bacillati</taxon>
        <taxon>Actinomycetota</taxon>
        <taxon>Actinomycetes</taxon>
        <taxon>Kitasatosporales</taxon>
        <taxon>Streptomycetaceae</taxon>
        <taxon>Streptomyces</taxon>
    </lineage>
</organism>